<dbReference type="Gene3D" id="2.10.70.10">
    <property type="entry name" value="Complement Module, domain 1"/>
    <property type="match status" value="1"/>
</dbReference>
<dbReference type="InterPro" id="IPR035976">
    <property type="entry name" value="Sushi/SCR/CCP_sf"/>
</dbReference>
<name>H2XN57_CIOIN</name>
<evidence type="ECO:0000313" key="4">
    <source>
        <dbReference type="Proteomes" id="UP000008144"/>
    </source>
</evidence>
<dbReference type="EMBL" id="EAAA01001256">
    <property type="status" value="NOT_ANNOTATED_CDS"/>
    <property type="molecule type" value="Genomic_DNA"/>
</dbReference>
<keyword evidence="4" id="KW-1185">Reference proteome</keyword>
<dbReference type="SUPFAM" id="SSF57535">
    <property type="entry name" value="Complement control module/SCR domain"/>
    <property type="match status" value="1"/>
</dbReference>
<proteinExistence type="predicted"/>
<dbReference type="Gene3D" id="3.40.50.410">
    <property type="entry name" value="von Willebrand factor, type A domain"/>
    <property type="match status" value="1"/>
</dbReference>
<protein>
    <recommendedName>
        <fullName evidence="2">VWFA domain-containing protein</fullName>
    </recommendedName>
</protein>
<reference evidence="3" key="3">
    <citation type="submission" date="2025-08" db="UniProtKB">
        <authorList>
            <consortium name="Ensembl"/>
        </authorList>
    </citation>
    <scope>IDENTIFICATION</scope>
</reference>
<dbReference type="InterPro" id="IPR002035">
    <property type="entry name" value="VWF_A"/>
</dbReference>
<reference evidence="3" key="2">
    <citation type="journal article" date="2008" name="Genome Biol.">
        <title>Improved genome assembly and evidence-based global gene model set for the chordate Ciona intestinalis: new insight into intron and operon populations.</title>
        <authorList>
            <person name="Satou Y."/>
            <person name="Mineta K."/>
            <person name="Ogasawara M."/>
            <person name="Sasakura Y."/>
            <person name="Shoguchi E."/>
            <person name="Ueno K."/>
            <person name="Yamada L."/>
            <person name="Matsumoto J."/>
            <person name="Wasserscheid J."/>
            <person name="Dewar K."/>
            <person name="Wiley G.B."/>
            <person name="Macmil S.L."/>
            <person name="Roe B.A."/>
            <person name="Zeller R.W."/>
            <person name="Hastings K.E."/>
            <person name="Lemaire P."/>
            <person name="Lindquist E."/>
            <person name="Endo T."/>
            <person name="Hotta K."/>
            <person name="Inaba K."/>
        </authorList>
    </citation>
    <scope>NUCLEOTIDE SEQUENCE [LARGE SCALE GENOMIC DNA]</scope>
    <source>
        <strain evidence="3">wild type</strain>
    </source>
</reference>
<dbReference type="InterPro" id="IPR036465">
    <property type="entry name" value="vWFA_dom_sf"/>
</dbReference>
<evidence type="ECO:0000259" key="2">
    <source>
        <dbReference type="PROSITE" id="PS50234"/>
    </source>
</evidence>
<dbReference type="PANTHER" id="PTHR24020:SF87">
    <property type="entry name" value="COLLAGEN ALPHA-1(VI) CHAIN-LIKE"/>
    <property type="match status" value="1"/>
</dbReference>
<dbReference type="Proteomes" id="UP000008144">
    <property type="component" value="Chromosome 14"/>
</dbReference>
<dbReference type="CDD" id="cd00033">
    <property type="entry name" value="CCP"/>
    <property type="match status" value="1"/>
</dbReference>
<dbReference type="Ensembl" id="ENSCINT00000031738.1">
    <property type="protein sequence ID" value="ENSCINP00000031090.1"/>
    <property type="gene ID" value="ENSCING00000018973.1"/>
</dbReference>
<sequence length="196" mass="21877">MSSQIYLKTEIALNRCRTQACFQYLVDKIQIMGYTTYTGAAINKTILEDFSTTPARSNKILILLTDGISKDDVNYASAFARRQNITIFCIGVGSYSLSQLQIIANGELNNNWRIYQLNSFNQLPTTVQNLQREIKAVYDIPACTPLIPPIHGQLTCTNANEIGSTCSYNCDHAGGYGIHGSENRTCQYLTMGVPRW</sequence>
<dbReference type="InterPro" id="IPR050525">
    <property type="entry name" value="ECM_Assembly_Org"/>
</dbReference>
<dbReference type="Pfam" id="PF00092">
    <property type="entry name" value="VWA"/>
    <property type="match status" value="1"/>
</dbReference>
<evidence type="ECO:0000313" key="3">
    <source>
        <dbReference type="Ensembl" id="ENSCINP00000031090.1"/>
    </source>
</evidence>
<dbReference type="PANTHER" id="PTHR24020">
    <property type="entry name" value="COLLAGEN ALPHA"/>
    <property type="match status" value="1"/>
</dbReference>
<dbReference type="SUPFAM" id="SSF53300">
    <property type="entry name" value="vWA-like"/>
    <property type="match status" value="1"/>
</dbReference>
<evidence type="ECO:0000256" key="1">
    <source>
        <dbReference type="ARBA" id="ARBA00023157"/>
    </source>
</evidence>
<reference evidence="4" key="1">
    <citation type="journal article" date="2002" name="Science">
        <title>The draft genome of Ciona intestinalis: insights into chordate and vertebrate origins.</title>
        <authorList>
            <person name="Dehal P."/>
            <person name="Satou Y."/>
            <person name="Campbell R.K."/>
            <person name="Chapman J."/>
            <person name="Degnan B."/>
            <person name="De Tomaso A."/>
            <person name="Davidson B."/>
            <person name="Di Gregorio A."/>
            <person name="Gelpke M."/>
            <person name="Goodstein D.M."/>
            <person name="Harafuji N."/>
            <person name="Hastings K.E."/>
            <person name="Ho I."/>
            <person name="Hotta K."/>
            <person name="Huang W."/>
            <person name="Kawashima T."/>
            <person name="Lemaire P."/>
            <person name="Martinez D."/>
            <person name="Meinertzhagen I.A."/>
            <person name="Necula S."/>
            <person name="Nonaka M."/>
            <person name="Putnam N."/>
            <person name="Rash S."/>
            <person name="Saiga H."/>
            <person name="Satake M."/>
            <person name="Terry A."/>
            <person name="Yamada L."/>
            <person name="Wang H.G."/>
            <person name="Awazu S."/>
            <person name="Azumi K."/>
            <person name="Boore J."/>
            <person name="Branno M."/>
            <person name="Chin-Bow S."/>
            <person name="DeSantis R."/>
            <person name="Doyle S."/>
            <person name="Francino P."/>
            <person name="Keys D.N."/>
            <person name="Haga S."/>
            <person name="Hayashi H."/>
            <person name="Hino K."/>
            <person name="Imai K.S."/>
            <person name="Inaba K."/>
            <person name="Kano S."/>
            <person name="Kobayashi K."/>
            <person name="Kobayashi M."/>
            <person name="Lee B.I."/>
            <person name="Makabe K.W."/>
            <person name="Manohar C."/>
            <person name="Matassi G."/>
            <person name="Medina M."/>
            <person name="Mochizuki Y."/>
            <person name="Mount S."/>
            <person name="Morishita T."/>
            <person name="Miura S."/>
            <person name="Nakayama A."/>
            <person name="Nishizaka S."/>
            <person name="Nomoto H."/>
            <person name="Ohta F."/>
            <person name="Oishi K."/>
            <person name="Rigoutsos I."/>
            <person name="Sano M."/>
            <person name="Sasaki A."/>
            <person name="Sasakura Y."/>
            <person name="Shoguchi E."/>
            <person name="Shin-i T."/>
            <person name="Spagnuolo A."/>
            <person name="Stainier D."/>
            <person name="Suzuki M.M."/>
            <person name="Tassy O."/>
            <person name="Takatori N."/>
            <person name="Tokuoka M."/>
            <person name="Yagi K."/>
            <person name="Yoshizaki F."/>
            <person name="Wada S."/>
            <person name="Zhang C."/>
            <person name="Hyatt P.D."/>
            <person name="Larimer F."/>
            <person name="Detter C."/>
            <person name="Doggett N."/>
            <person name="Glavina T."/>
            <person name="Hawkins T."/>
            <person name="Richardson P."/>
            <person name="Lucas S."/>
            <person name="Kohara Y."/>
            <person name="Levine M."/>
            <person name="Satoh N."/>
            <person name="Rokhsar D.S."/>
        </authorList>
    </citation>
    <scope>NUCLEOTIDE SEQUENCE [LARGE SCALE GENOMIC DNA]</scope>
</reference>
<dbReference type="HOGENOM" id="CLU_1392981_0_0_1"/>
<dbReference type="GeneTree" id="ENSGT00660000095843"/>
<organism evidence="3 4">
    <name type="scientific">Ciona intestinalis</name>
    <name type="common">Transparent sea squirt</name>
    <name type="synonym">Ascidia intestinalis</name>
    <dbReference type="NCBI Taxonomy" id="7719"/>
    <lineage>
        <taxon>Eukaryota</taxon>
        <taxon>Metazoa</taxon>
        <taxon>Chordata</taxon>
        <taxon>Tunicata</taxon>
        <taxon>Ascidiacea</taxon>
        <taxon>Phlebobranchia</taxon>
        <taxon>Cionidae</taxon>
        <taxon>Ciona</taxon>
    </lineage>
</organism>
<keyword evidence="1" id="KW-1015">Disulfide bond</keyword>
<dbReference type="STRING" id="7719.ENSCINP00000031090"/>
<accession>H2XN57</accession>
<dbReference type="InParanoid" id="H2XN57"/>
<dbReference type="OMA" id="CTNANEI"/>
<dbReference type="InterPro" id="IPR000436">
    <property type="entry name" value="Sushi_SCR_CCP_dom"/>
</dbReference>
<dbReference type="PROSITE" id="PS50234">
    <property type="entry name" value="VWFA"/>
    <property type="match status" value="1"/>
</dbReference>
<feature type="domain" description="VWFA" evidence="2">
    <location>
        <begin position="1"/>
        <end position="130"/>
    </location>
</feature>
<reference evidence="3" key="4">
    <citation type="submission" date="2025-09" db="UniProtKB">
        <authorList>
            <consortium name="Ensembl"/>
        </authorList>
    </citation>
    <scope>IDENTIFICATION</scope>
</reference>
<dbReference type="AlphaFoldDB" id="H2XN57"/>